<feature type="coiled-coil region" evidence="7">
    <location>
        <begin position="1685"/>
        <end position="1712"/>
    </location>
</feature>
<dbReference type="InterPro" id="IPR027267">
    <property type="entry name" value="AH/BAR_dom_sf"/>
</dbReference>
<name>A0A1V9ZD10_9STRA</name>
<evidence type="ECO:0000256" key="8">
    <source>
        <dbReference type="SAM" id="MobiDB-lite"/>
    </source>
</evidence>
<feature type="coiled-coil region" evidence="7">
    <location>
        <begin position="1965"/>
        <end position="1992"/>
    </location>
</feature>
<dbReference type="GO" id="GO:0004674">
    <property type="term" value="F:protein serine/threonine kinase activity"/>
    <property type="evidence" value="ECO:0007669"/>
    <property type="project" value="UniProtKB-KW"/>
</dbReference>
<dbReference type="GO" id="GO:0004856">
    <property type="term" value="F:D-xylulokinase activity"/>
    <property type="evidence" value="ECO:0007669"/>
    <property type="project" value="InterPro"/>
</dbReference>
<protein>
    <submittedName>
        <fullName evidence="10">Xylulose kinase</fullName>
    </submittedName>
</protein>
<dbReference type="GO" id="GO:0004712">
    <property type="term" value="F:protein serine/threonine/tyrosine kinase activity"/>
    <property type="evidence" value="ECO:0007669"/>
    <property type="project" value="TreeGrafter"/>
</dbReference>
<keyword evidence="7" id="KW-0175">Coiled coil</keyword>
<dbReference type="GO" id="GO:0098813">
    <property type="term" value="P:nuclear chromosome segregation"/>
    <property type="evidence" value="ECO:0007669"/>
    <property type="project" value="UniProtKB-ARBA"/>
</dbReference>
<reference evidence="10 11" key="1">
    <citation type="journal article" date="2014" name="Genome Biol. Evol.">
        <title>The secreted proteins of Achlya hypogyna and Thraustotheca clavata identify the ancestral oomycete secretome and reveal gene acquisitions by horizontal gene transfer.</title>
        <authorList>
            <person name="Misner I."/>
            <person name="Blouin N."/>
            <person name="Leonard G."/>
            <person name="Richards T.A."/>
            <person name="Lane C.E."/>
        </authorList>
    </citation>
    <scope>NUCLEOTIDE SEQUENCE [LARGE SCALE GENOMIC DNA]</scope>
    <source>
        <strain evidence="10 11">ATCC 34112</strain>
    </source>
</reference>
<dbReference type="EMBL" id="JNBS01002013">
    <property type="protein sequence ID" value="OQR95886.1"/>
    <property type="molecule type" value="Genomic_DNA"/>
</dbReference>
<keyword evidence="5 6" id="KW-0067">ATP-binding</keyword>
<dbReference type="Pfam" id="PF02782">
    <property type="entry name" value="FGGY_C"/>
    <property type="match status" value="1"/>
</dbReference>
<feature type="region of interest" description="Disordered" evidence="8">
    <location>
        <begin position="727"/>
        <end position="759"/>
    </location>
</feature>
<evidence type="ECO:0000256" key="5">
    <source>
        <dbReference type="ARBA" id="ARBA00022840"/>
    </source>
</evidence>
<dbReference type="CDD" id="cd14131">
    <property type="entry name" value="PKc_Mps1"/>
    <property type="match status" value="1"/>
</dbReference>
<sequence>MNNWVRSGLQNVVDGSRRLKEEILQNAGVYGAGYTDPVLEMRTQRYAQHSAAIERLHAATAAYVKQLDALANSSSVLMLEFKEYFNMQKTHCRDMNLDEKFDLNVALGQDEETDKRVEQLANAAECLEGLHQTLKQHVVNASTHMLNEKVLKPLAKLKQDSVNTQKMIQQRKQKILDFDALRRSTGTSRPSPEAQMRLRTSEEAVVAVTTQLNSALDTVEIQRGYLLRRELLCVAASHVYTSMKSHDAYQQLIPLMPGMAFRLTELSSLSKPDFLLDPTKALNLGILDYSGPSSVLTTPLNSMNLIDFSPEQPTQVPRLNSQDGFQKIHAAQQLAQELYPTIPTSTTGNATPTSSNPSDAFEVDVCDGDPVIGTALMHERRKLVQDMEKDPNNIEILSRLLDNCSRLFSQYPQKIELLYRRIISRFQRENLDEKGAFLYVRMLLTLAEMLAADHMKKRDILSQGTFSPLVKGQVEYFEYFARFEMEQNRTYSAEELLKKAVEKDYISDTQREAIWARVHNVKPVTSPREFVTRPSPMQSTRKSYHSTPLQSNSDKKPAVETPATQDSHTISSLRTTTLANPLQTPVSDSSAKRDSRSTQRKNIMRPKFKFGLGLPMRVRQSEEPMSSPDEEIDKENKRPLANAVAKEPPKLQKLTPPIQKTNIDYIKDWKPTRSSPVSSGKAKRALGYLDPNSEVHNVPESPSVSDDASDMEIELSRFSQTVKEEVIAPASKKTTPPTHNRSPGPNIRATPTTSQDSPTDAALATPFRNVNASDQLIPWLIDSKNHFVVNGVKFLNLKQIGSGGSSKVFRVLGPDMQTYALKKIKMKKMDEKSIISYENEIMLLKRLQGSPYIIRLLANEMDYVGQAIYVVMEQGEIDLKDKLQELKRNGIAVEENFLRITWQQMLQAVNYIHNERIIHGDLKPANFLFVNGALKLIDFGIAKAISNDTTNIIRENHEGTANFMPPEVASGFLNSNQPNAPRKVGRAADIWSLGCILYQIVYGDTPFGTFNNIIEKFIRISDKNHPIKFRQLHNKHLEDVIRSCLQHDPKQRPTIEGPNGLLEHPFLNPNKEVVTPANLKSILQKASLCIREHGCSLDVVDVVDQLLADVEYHHQAHLFECGMLCLGLDCSTQSMSGVVIAVPGSYKPFDVVAYSTFQLDHRLPHYGTNKGVVMKEVHVEVPSAMLVEALDAILADLEQSLVATGFSMADIKAVSGSAQQHTSVFWQNSVLAMPQNARISLVEHLKMAFSPANGRSWMDASTTKEGRALEEAIGGSQRLADITGSRAYERFTGIQLLSMTHVLDKVGRCSIASSMLTSLFLGRYAGIDQSDGSGMNLMDLKTRQWSPDVLEAVERVGGPRMSEMRRLLGEEPVASHESQGPIASYFTQRYGMPPNCVVIPFSGDNPCTLAGMGLCKVGDVGISLGTSGCLFVVASPSAIHPSGEEGHVLTNPVDPNTLMGMLCFKNGSLARENVRDRRAQGLWSNFTSLMASTPAGNNGIMGFYYLQPEITPVVPTESAAQTLSGIYGYDANNNEIDLLNALAAVEIRAIVEWQCLAMYCHLKKLYNGPITRLILAGGASVNPALLETLANVFNAPVFIEDNQVNTAALGGALRAKHGLDCHQTGQFVSYEPNVHLELRASPVPATFPIYQEMINRFHTLEAKAIASQYKRFGVANDPQERKAQATKLRALIEEAADQRDELQQTNAMMQRKIAPLLQKKQDTSSEKKEDRLSAVENEKRYYDCLNSVHEARVQLTTAQTQYDRIAMELQARLDEKECKANEIHESFMEFKREVARSAENTRTGKPIPKRIITQFEVAEVKKDQEVEKVRLKNINLRTHLRKLEQQLHAKEQLAEGLHLIDFEQLKIENQTLNEKIEERNEELHKLRKKTTTTVQVLTHIKEKLQFVLVDNQALKQELANLDEELTKSRDVLTKRKKERDALRHTQAKMKHQEGFTNSILLMQDYEKRKIDIEDYQGRLEQLKQRLAYLNKKKPV</sequence>
<accession>A0A1V9ZD10</accession>
<dbReference type="SUPFAM" id="SSF53067">
    <property type="entry name" value="Actin-like ATPase domain"/>
    <property type="match status" value="2"/>
</dbReference>
<feature type="compositionally biased region" description="Polar residues" evidence="8">
    <location>
        <begin position="562"/>
        <end position="589"/>
    </location>
</feature>
<evidence type="ECO:0000256" key="7">
    <source>
        <dbReference type="SAM" id="Coils"/>
    </source>
</evidence>
<evidence type="ECO:0000256" key="2">
    <source>
        <dbReference type="ARBA" id="ARBA00022679"/>
    </source>
</evidence>
<evidence type="ECO:0000259" key="9">
    <source>
        <dbReference type="PROSITE" id="PS50011"/>
    </source>
</evidence>
<dbReference type="Pfam" id="PF13870">
    <property type="entry name" value="CCDC113_CCDC96_CC"/>
    <property type="match status" value="1"/>
</dbReference>
<dbReference type="Pfam" id="PF00069">
    <property type="entry name" value="Pkinase"/>
    <property type="match status" value="1"/>
</dbReference>
<dbReference type="SMART" id="SM00220">
    <property type="entry name" value="S_TKc"/>
    <property type="match status" value="1"/>
</dbReference>
<dbReference type="Gene3D" id="1.10.510.10">
    <property type="entry name" value="Transferase(Phosphotransferase) domain 1"/>
    <property type="match status" value="1"/>
</dbReference>
<dbReference type="CDD" id="cd07776">
    <property type="entry name" value="ASKHA_NBD_FGGY_SpXK-like"/>
    <property type="match status" value="1"/>
</dbReference>
<dbReference type="OrthoDB" id="1728974at2759"/>
<dbReference type="Proteomes" id="UP000243217">
    <property type="component" value="Unassembled WGS sequence"/>
</dbReference>
<dbReference type="InterPro" id="IPR017441">
    <property type="entry name" value="Protein_kinase_ATP_BS"/>
</dbReference>
<evidence type="ECO:0000256" key="4">
    <source>
        <dbReference type="ARBA" id="ARBA00022777"/>
    </source>
</evidence>
<dbReference type="InterPro" id="IPR043129">
    <property type="entry name" value="ATPase_NBD"/>
</dbReference>
<feature type="compositionally biased region" description="Polar residues" evidence="8">
    <location>
        <begin position="732"/>
        <end position="758"/>
    </location>
</feature>
<dbReference type="Gene3D" id="3.30.200.20">
    <property type="entry name" value="Phosphorylase Kinase, domain 1"/>
    <property type="match status" value="1"/>
</dbReference>
<dbReference type="SUPFAM" id="SSF103657">
    <property type="entry name" value="BAR/IMD domain-like"/>
    <property type="match status" value="1"/>
</dbReference>
<dbReference type="SUPFAM" id="SSF56112">
    <property type="entry name" value="Protein kinase-like (PK-like)"/>
    <property type="match status" value="1"/>
</dbReference>
<dbReference type="FunFam" id="1.10.510.10:FF:000224">
    <property type="entry name" value="serine/threonine-protein kinase mph1 isoform X1"/>
    <property type="match status" value="1"/>
</dbReference>
<dbReference type="InterPro" id="IPR000719">
    <property type="entry name" value="Prot_kinase_dom"/>
</dbReference>
<dbReference type="GO" id="GO:0007094">
    <property type="term" value="P:mitotic spindle assembly checkpoint signaling"/>
    <property type="evidence" value="ECO:0007669"/>
    <property type="project" value="TreeGrafter"/>
</dbReference>
<keyword evidence="3 6" id="KW-0547">Nucleotide-binding</keyword>
<dbReference type="Gene3D" id="1.20.1270.60">
    <property type="entry name" value="Arfaptin homology (AH) domain/BAR domain"/>
    <property type="match status" value="1"/>
</dbReference>
<feature type="binding site" evidence="6">
    <location>
        <position position="822"/>
    </location>
    <ligand>
        <name>ATP</name>
        <dbReference type="ChEBI" id="CHEBI:30616"/>
    </ligand>
</feature>
<evidence type="ECO:0000256" key="6">
    <source>
        <dbReference type="PROSITE-ProRule" id="PRU10141"/>
    </source>
</evidence>
<dbReference type="InterPro" id="IPR011009">
    <property type="entry name" value="Kinase-like_dom_sf"/>
</dbReference>
<dbReference type="GO" id="GO:0000776">
    <property type="term" value="C:kinetochore"/>
    <property type="evidence" value="ECO:0007669"/>
    <property type="project" value="TreeGrafter"/>
</dbReference>
<dbReference type="GO" id="GO:0034501">
    <property type="term" value="P:protein localization to kinetochore"/>
    <property type="evidence" value="ECO:0007669"/>
    <property type="project" value="TreeGrafter"/>
</dbReference>
<evidence type="ECO:0000313" key="10">
    <source>
        <dbReference type="EMBL" id="OQR95886.1"/>
    </source>
</evidence>
<dbReference type="InterPro" id="IPR008271">
    <property type="entry name" value="Ser/Thr_kinase_AS"/>
</dbReference>
<dbReference type="STRING" id="74557.A0A1V9ZD10"/>
<dbReference type="InterPro" id="IPR042024">
    <property type="entry name" value="D-XK_euk"/>
</dbReference>
<dbReference type="PANTHER" id="PTHR22974:SF21">
    <property type="entry name" value="DUAL SPECIFICITY PROTEIN KINASE TTK"/>
    <property type="match status" value="1"/>
</dbReference>
<feature type="compositionally biased region" description="Polar residues" evidence="8">
    <location>
        <begin position="535"/>
        <end position="552"/>
    </location>
</feature>
<dbReference type="InterPro" id="IPR018485">
    <property type="entry name" value="FGGY_C"/>
</dbReference>
<organism evidence="10 11">
    <name type="scientific">Thraustotheca clavata</name>
    <dbReference type="NCBI Taxonomy" id="74557"/>
    <lineage>
        <taxon>Eukaryota</taxon>
        <taxon>Sar</taxon>
        <taxon>Stramenopiles</taxon>
        <taxon>Oomycota</taxon>
        <taxon>Saprolegniomycetes</taxon>
        <taxon>Saprolegniales</taxon>
        <taxon>Achlyaceae</taxon>
        <taxon>Thraustotheca</taxon>
    </lineage>
</organism>
<dbReference type="InterPro" id="IPR025254">
    <property type="entry name" value="CCDC113/CCDC96_CC"/>
</dbReference>
<dbReference type="InterPro" id="IPR027084">
    <property type="entry name" value="Mps1_cat"/>
</dbReference>
<dbReference type="GO" id="GO:0005524">
    <property type="term" value="F:ATP binding"/>
    <property type="evidence" value="ECO:0007669"/>
    <property type="project" value="UniProtKB-UniRule"/>
</dbReference>
<dbReference type="GO" id="GO:0042732">
    <property type="term" value="P:D-xylose metabolic process"/>
    <property type="evidence" value="ECO:0007669"/>
    <property type="project" value="InterPro"/>
</dbReference>
<evidence type="ECO:0000256" key="3">
    <source>
        <dbReference type="ARBA" id="ARBA00022741"/>
    </source>
</evidence>
<keyword evidence="4 10" id="KW-0418">Kinase</keyword>
<dbReference type="PROSITE" id="PS00108">
    <property type="entry name" value="PROTEIN_KINASE_ST"/>
    <property type="match status" value="1"/>
</dbReference>
<dbReference type="PANTHER" id="PTHR22974">
    <property type="entry name" value="MIXED LINEAGE PROTEIN KINASE"/>
    <property type="match status" value="1"/>
</dbReference>
<dbReference type="Gene3D" id="3.30.420.40">
    <property type="match status" value="2"/>
</dbReference>
<keyword evidence="2" id="KW-0808">Transferase</keyword>
<proteinExistence type="predicted"/>
<feature type="region of interest" description="Disordered" evidence="8">
    <location>
        <begin position="526"/>
        <end position="608"/>
    </location>
</feature>
<feature type="coiled-coil region" evidence="7">
    <location>
        <begin position="1826"/>
        <end position="1931"/>
    </location>
</feature>
<dbReference type="GO" id="GO:0033316">
    <property type="term" value="P:meiotic spindle assembly checkpoint signaling"/>
    <property type="evidence" value="ECO:0007669"/>
    <property type="project" value="TreeGrafter"/>
</dbReference>
<evidence type="ECO:0000313" key="11">
    <source>
        <dbReference type="Proteomes" id="UP000243217"/>
    </source>
</evidence>
<dbReference type="FunFam" id="3.30.200.20:FF:000131">
    <property type="entry name" value="Dual specificity protein kinase TTK"/>
    <property type="match status" value="1"/>
</dbReference>
<dbReference type="PROSITE" id="PS50011">
    <property type="entry name" value="PROTEIN_KINASE_DOM"/>
    <property type="match status" value="1"/>
</dbReference>
<comment type="caution">
    <text evidence="10">The sequence shown here is derived from an EMBL/GenBank/DDBJ whole genome shotgun (WGS) entry which is preliminary data.</text>
</comment>
<keyword evidence="11" id="KW-1185">Reference proteome</keyword>
<dbReference type="PROSITE" id="PS00107">
    <property type="entry name" value="PROTEIN_KINASE_ATP"/>
    <property type="match status" value="1"/>
</dbReference>
<gene>
    <name evidence="10" type="ORF">THRCLA_07489</name>
</gene>
<feature type="compositionally biased region" description="Basic residues" evidence="8">
    <location>
        <begin position="598"/>
        <end position="608"/>
    </location>
</feature>
<keyword evidence="1" id="KW-0723">Serine/threonine-protein kinase</keyword>
<evidence type="ECO:0000256" key="1">
    <source>
        <dbReference type="ARBA" id="ARBA00022527"/>
    </source>
</evidence>
<feature type="domain" description="Protein kinase" evidence="9">
    <location>
        <begin position="794"/>
        <end position="1067"/>
    </location>
</feature>
<dbReference type="GO" id="GO:0005634">
    <property type="term" value="C:nucleus"/>
    <property type="evidence" value="ECO:0007669"/>
    <property type="project" value="TreeGrafter"/>
</dbReference>